<dbReference type="EMBL" id="CAJOBA010086972">
    <property type="protein sequence ID" value="CAF4467736.1"/>
    <property type="molecule type" value="Genomic_DNA"/>
</dbReference>
<evidence type="ECO:0000313" key="2">
    <source>
        <dbReference type="EMBL" id="CAF1636249.1"/>
    </source>
</evidence>
<feature type="compositionally biased region" description="Low complexity" evidence="1">
    <location>
        <begin position="14"/>
        <end position="23"/>
    </location>
</feature>
<dbReference type="AlphaFoldDB" id="A0A8S2WXK0"/>
<proteinExistence type="predicted"/>
<name>A0A8S2WXK0_9BILA</name>
<evidence type="ECO:0000313" key="4">
    <source>
        <dbReference type="Proteomes" id="UP000682733"/>
    </source>
</evidence>
<accession>A0A8S2WXK0</accession>
<gene>
    <name evidence="2" type="ORF">OVA965_LOCUS44021</name>
    <name evidence="3" type="ORF">TMI583_LOCUS46548</name>
</gene>
<sequence>ADDDFSGEQLLPRSIESTESSIFSEPIDNEEGKLYKKTWVIDEKVCNVTKPGTRSAFMSI</sequence>
<reference evidence="3" key="1">
    <citation type="submission" date="2021-02" db="EMBL/GenBank/DDBJ databases">
        <authorList>
            <person name="Nowell W R."/>
        </authorList>
    </citation>
    <scope>NUCLEOTIDE SEQUENCE</scope>
</reference>
<feature type="region of interest" description="Disordered" evidence="1">
    <location>
        <begin position="1"/>
        <end position="23"/>
    </location>
</feature>
<dbReference type="EMBL" id="CAJNOK010060710">
    <property type="protein sequence ID" value="CAF1636249.1"/>
    <property type="molecule type" value="Genomic_DNA"/>
</dbReference>
<feature type="non-terminal residue" evidence="3">
    <location>
        <position position="1"/>
    </location>
</feature>
<evidence type="ECO:0000313" key="3">
    <source>
        <dbReference type="EMBL" id="CAF4467736.1"/>
    </source>
</evidence>
<comment type="caution">
    <text evidence="3">The sequence shown here is derived from an EMBL/GenBank/DDBJ whole genome shotgun (WGS) entry which is preliminary data.</text>
</comment>
<evidence type="ECO:0000256" key="1">
    <source>
        <dbReference type="SAM" id="MobiDB-lite"/>
    </source>
</evidence>
<dbReference type="Proteomes" id="UP000682733">
    <property type="component" value="Unassembled WGS sequence"/>
</dbReference>
<organism evidence="3 4">
    <name type="scientific">Didymodactylos carnosus</name>
    <dbReference type="NCBI Taxonomy" id="1234261"/>
    <lineage>
        <taxon>Eukaryota</taxon>
        <taxon>Metazoa</taxon>
        <taxon>Spiralia</taxon>
        <taxon>Gnathifera</taxon>
        <taxon>Rotifera</taxon>
        <taxon>Eurotatoria</taxon>
        <taxon>Bdelloidea</taxon>
        <taxon>Philodinida</taxon>
        <taxon>Philodinidae</taxon>
        <taxon>Didymodactylos</taxon>
    </lineage>
</organism>
<protein>
    <submittedName>
        <fullName evidence="3">Uncharacterized protein</fullName>
    </submittedName>
</protein>
<dbReference type="Proteomes" id="UP000677228">
    <property type="component" value="Unassembled WGS sequence"/>
</dbReference>